<dbReference type="OrthoDB" id="9807055at2"/>
<evidence type="ECO:0000256" key="5">
    <source>
        <dbReference type="ARBA" id="ARBA00022807"/>
    </source>
</evidence>
<sequence>MRYILFIGFLFIWATFSSCGTNRQLAFNKQQTAQLSRKLGFTVNRKDDLPLLEEVTTWLRVPYRYGGTTRTGVDCSGFVGAVYKNVYHKKLERTVAHIFQKDCRRIGKHKLKSGDLLFFTLSKKKKKRLTHMGIFLKNGYFAHASVSKGVIISHLSDPYYKKGWKKSGRVW</sequence>
<comment type="similarity">
    <text evidence="1">Belongs to the peptidase C40 family.</text>
</comment>
<dbReference type="Proteomes" id="UP000031980">
    <property type="component" value="Unassembled WGS sequence"/>
</dbReference>
<evidence type="ECO:0000313" key="7">
    <source>
        <dbReference type="EMBL" id="KIO44075.1"/>
    </source>
</evidence>
<feature type="domain" description="NlpC/P60" evidence="6">
    <location>
        <begin position="45"/>
        <end position="171"/>
    </location>
</feature>
<dbReference type="PROSITE" id="PS51935">
    <property type="entry name" value="NLPC_P60"/>
    <property type="match status" value="1"/>
</dbReference>
<evidence type="ECO:0000256" key="4">
    <source>
        <dbReference type="ARBA" id="ARBA00022801"/>
    </source>
</evidence>
<gene>
    <name evidence="7" type="ORF">BA92_11905</name>
    <name evidence="8" type="ORF">IE90_01345</name>
</gene>
<evidence type="ECO:0000313" key="8">
    <source>
        <dbReference type="EMBL" id="KIO47266.1"/>
    </source>
</evidence>
<keyword evidence="10" id="KW-1185">Reference proteome</keyword>
<keyword evidence="5" id="KW-0788">Thiol protease</keyword>
<dbReference type="PANTHER" id="PTHR47360">
    <property type="entry name" value="MUREIN DD-ENDOPEPTIDASE MEPS/MUREIN LD-CARBOXYPEPTIDASE"/>
    <property type="match status" value="1"/>
</dbReference>
<keyword evidence="4" id="KW-0378">Hydrolase</keyword>
<dbReference type="EMBL" id="JPIT01000007">
    <property type="protein sequence ID" value="KIO47266.1"/>
    <property type="molecule type" value="Genomic_DNA"/>
</dbReference>
<proteinExistence type="inferred from homology"/>
<evidence type="ECO:0000313" key="9">
    <source>
        <dbReference type="Proteomes" id="UP000031937"/>
    </source>
</evidence>
<keyword evidence="2" id="KW-0645">Protease</keyword>
<dbReference type="RefSeq" id="WP_041502094.1">
    <property type="nucleotide sequence ID" value="NZ_JPIT01000007.1"/>
</dbReference>
<dbReference type="AlphaFoldDB" id="A0A0C3R423"/>
<comment type="caution">
    <text evidence="7">The sequence shown here is derived from an EMBL/GenBank/DDBJ whole genome shotgun (WGS) entry which is preliminary data.</text>
</comment>
<evidence type="ECO:0000256" key="2">
    <source>
        <dbReference type="ARBA" id="ARBA00022670"/>
    </source>
</evidence>
<reference evidence="8 9" key="2">
    <citation type="submission" date="2014-07" db="EMBL/GenBank/DDBJ databases">
        <title>Porphyromonadaceae bacterium OUH 334697 = ATCC BAA-2682 = DSM 28341 draft genome.</title>
        <authorList>
            <person name="Sydenham T.V."/>
            <person name="Hasman H."/>
            <person name="Justesen U.S."/>
        </authorList>
    </citation>
    <scope>NUCLEOTIDE SEQUENCE [LARGE SCALE GENOMIC DNA]</scope>
    <source>
        <strain evidence="8 9">OUH 334697</strain>
    </source>
</reference>
<evidence type="ECO:0000256" key="1">
    <source>
        <dbReference type="ARBA" id="ARBA00007074"/>
    </source>
</evidence>
<dbReference type="GO" id="GO:0006508">
    <property type="term" value="P:proteolysis"/>
    <property type="evidence" value="ECO:0007669"/>
    <property type="project" value="UniProtKB-KW"/>
</dbReference>
<dbReference type="InterPro" id="IPR000064">
    <property type="entry name" value="NLP_P60_dom"/>
</dbReference>
<reference evidence="7 10" key="1">
    <citation type="submission" date="2014-07" db="EMBL/GenBank/DDBJ databases">
        <title>Porphyromonadaceae bacterium OUH 308042 = ATCC BAA-2681 = DSM 28342 draft genome.</title>
        <authorList>
            <person name="Sydenham T.V."/>
            <person name="Hasman H."/>
            <person name="Justensen U.S."/>
        </authorList>
    </citation>
    <scope>NUCLEOTIDE SEQUENCE [LARGE SCALE GENOMIC DNA]</scope>
    <source>
        <strain evidence="7 10">OUH 308042</strain>
    </source>
</reference>
<dbReference type="Gene3D" id="3.90.1720.10">
    <property type="entry name" value="endopeptidase domain like (from Nostoc punctiforme)"/>
    <property type="match status" value="1"/>
</dbReference>
<dbReference type="Proteomes" id="UP000031937">
    <property type="component" value="Unassembled WGS sequence"/>
</dbReference>
<protein>
    <recommendedName>
        <fullName evidence="6">NlpC/P60 domain-containing protein</fullName>
    </recommendedName>
</protein>
<organism evidence="7 10">
    <name type="scientific">Sanguibacteroides justesenii</name>
    <dbReference type="NCBI Taxonomy" id="1547597"/>
    <lineage>
        <taxon>Bacteria</taxon>
        <taxon>Pseudomonadati</taxon>
        <taxon>Bacteroidota</taxon>
        <taxon>Bacteroidia</taxon>
        <taxon>Bacteroidales</taxon>
        <taxon>Porphyromonadaceae</taxon>
        <taxon>Sanguibacteroides</taxon>
    </lineage>
</organism>
<evidence type="ECO:0000313" key="10">
    <source>
        <dbReference type="Proteomes" id="UP000031980"/>
    </source>
</evidence>
<accession>A0A0C3R423</accession>
<dbReference type="PANTHER" id="PTHR47360:SF1">
    <property type="entry name" value="ENDOPEPTIDASE NLPC-RELATED"/>
    <property type="match status" value="1"/>
</dbReference>
<dbReference type="InterPro" id="IPR038765">
    <property type="entry name" value="Papain-like_cys_pep_sf"/>
</dbReference>
<dbReference type="SUPFAM" id="SSF54001">
    <property type="entry name" value="Cysteine proteinases"/>
    <property type="match status" value="1"/>
</dbReference>
<dbReference type="PROSITE" id="PS51257">
    <property type="entry name" value="PROKAR_LIPOPROTEIN"/>
    <property type="match status" value="1"/>
</dbReference>
<dbReference type="EMBL" id="JPIU01000040">
    <property type="protein sequence ID" value="KIO44075.1"/>
    <property type="molecule type" value="Genomic_DNA"/>
</dbReference>
<dbReference type="InterPro" id="IPR052062">
    <property type="entry name" value="Murein_DD/LD_carboxypeptidase"/>
</dbReference>
<evidence type="ECO:0000259" key="6">
    <source>
        <dbReference type="PROSITE" id="PS51935"/>
    </source>
</evidence>
<name>A0A0C3R423_9PORP</name>
<dbReference type="GO" id="GO:0008234">
    <property type="term" value="F:cysteine-type peptidase activity"/>
    <property type="evidence" value="ECO:0007669"/>
    <property type="project" value="UniProtKB-KW"/>
</dbReference>
<evidence type="ECO:0000256" key="3">
    <source>
        <dbReference type="ARBA" id="ARBA00022729"/>
    </source>
</evidence>
<keyword evidence="3" id="KW-0732">Signal</keyword>
<dbReference type="Pfam" id="PF00877">
    <property type="entry name" value="NLPC_P60"/>
    <property type="match status" value="1"/>
</dbReference>